<dbReference type="Pfam" id="PF00584">
    <property type="entry name" value="SecE"/>
    <property type="match status" value="1"/>
</dbReference>
<keyword evidence="3 9" id="KW-1003">Cell membrane</keyword>
<protein>
    <recommendedName>
        <fullName evidence="9">Protein translocase subunit SecE</fullName>
    </recommendedName>
</protein>
<evidence type="ECO:0000256" key="6">
    <source>
        <dbReference type="ARBA" id="ARBA00022989"/>
    </source>
</evidence>
<evidence type="ECO:0000256" key="9">
    <source>
        <dbReference type="HAMAP-Rule" id="MF_00422"/>
    </source>
</evidence>
<feature type="transmembrane region" description="Helical" evidence="9">
    <location>
        <begin position="30"/>
        <end position="51"/>
    </location>
</feature>
<evidence type="ECO:0000256" key="7">
    <source>
        <dbReference type="ARBA" id="ARBA00023010"/>
    </source>
</evidence>
<comment type="function">
    <text evidence="9">Essential subunit of the Sec protein translocation channel SecYEG. Clamps together the 2 halves of SecY. May contact the channel plug during translocation.</text>
</comment>
<name>A0A1G2BYC4_9BACT</name>
<evidence type="ECO:0000256" key="5">
    <source>
        <dbReference type="ARBA" id="ARBA00022927"/>
    </source>
</evidence>
<organism evidence="10 11">
    <name type="scientific">Candidatus Komeilibacteria bacterium RIFOXYC1_FULL_37_11</name>
    <dbReference type="NCBI Taxonomy" id="1798555"/>
    <lineage>
        <taxon>Bacteria</taxon>
        <taxon>Candidatus Komeiliibacteriota</taxon>
    </lineage>
</organism>
<evidence type="ECO:0000313" key="10">
    <source>
        <dbReference type="EMBL" id="OGY94134.1"/>
    </source>
</evidence>
<dbReference type="Gene3D" id="1.20.5.1030">
    <property type="entry name" value="Preprotein translocase secy subunit"/>
    <property type="match status" value="1"/>
</dbReference>
<dbReference type="InterPro" id="IPR038379">
    <property type="entry name" value="SecE_sf"/>
</dbReference>
<dbReference type="NCBIfam" id="TIGR00964">
    <property type="entry name" value="secE_bact"/>
    <property type="match status" value="1"/>
</dbReference>
<dbReference type="InterPro" id="IPR005807">
    <property type="entry name" value="SecE_bac"/>
</dbReference>
<dbReference type="GO" id="GO:0009306">
    <property type="term" value="P:protein secretion"/>
    <property type="evidence" value="ECO:0007669"/>
    <property type="project" value="UniProtKB-UniRule"/>
</dbReference>
<dbReference type="Proteomes" id="UP000177626">
    <property type="component" value="Unassembled WGS sequence"/>
</dbReference>
<dbReference type="PANTHER" id="PTHR33910:SF1">
    <property type="entry name" value="PROTEIN TRANSLOCASE SUBUNIT SECE"/>
    <property type="match status" value="1"/>
</dbReference>
<accession>A0A1G2BYC4</accession>
<evidence type="ECO:0000313" key="11">
    <source>
        <dbReference type="Proteomes" id="UP000177626"/>
    </source>
</evidence>
<dbReference type="GO" id="GO:0005886">
    <property type="term" value="C:plasma membrane"/>
    <property type="evidence" value="ECO:0007669"/>
    <property type="project" value="UniProtKB-SubCell"/>
</dbReference>
<dbReference type="AlphaFoldDB" id="A0A1G2BYC4"/>
<evidence type="ECO:0000256" key="3">
    <source>
        <dbReference type="ARBA" id="ARBA00022475"/>
    </source>
</evidence>
<dbReference type="GO" id="GO:0065002">
    <property type="term" value="P:intracellular protein transmembrane transport"/>
    <property type="evidence" value="ECO:0007669"/>
    <property type="project" value="UniProtKB-UniRule"/>
</dbReference>
<keyword evidence="6 9" id="KW-1133">Transmembrane helix</keyword>
<keyword evidence="2 9" id="KW-0813">Transport</keyword>
<keyword evidence="4 9" id="KW-0812">Transmembrane</keyword>
<gene>
    <name evidence="9" type="primary">secE</name>
    <name evidence="10" type="ORF">A2406_01480</name>
</gene>
<evidence type="ECO:0000256" key="2">
    <source>
        <dbReference type="ARBA" id="ARBA00022448"/>
    </source>
</evidence>
<sequence length="60" mass="6594">MNTILNYFKGVREELSKIVWPSKQVTINHTLVVIGVSLAVAVFLGVIDLGLSKVVEQVVK</sequence>
<reference evidence="10 11" key="1">
    <citation type="journal article" date="2016" name="Nat. Commun.">
        <title>Thousands of microbial genomes shed light on interconnected biogeochemical processes in an aquifer system.</title>
        <authorList>
            <person name="Anantharaman K."/>
            <person name="Brown C.T."/>
            <person name="Hug L.A."/>
            <person name="Sharon I."/>
            <person name="Castelle C.J."/>
            <person name="Probst A.J."/>
            <person name="Thomas B.C."/>
            <person name="Singh A."/>
            <person name="Wilkins M.J."/>
            <person name="Karaoz U."/>
            <person name="Brodie E.L."/>
            <person name="Williams K.H."/>
            <person name="Hubbard S.S."/>
            <person name="Banfield J.F."/>
        </authorList>
    </citation>
    <scope>NUCLEOTIDE SEQUENCE [LARGE SCALE GENOMIC DNA]</scope>
</reference>
<dbReference type="GO" id="GO:0008320">
    <property type="term" value="F:protein transmembrane transporter activity"/>
    <property type="evidence" value="ECO:0007669"/>
    <property type="project" value="UniProtKB-UniRule"/>
</dbReference>
<dbReference type="EMBL" id="MHKQ01000011">
    <property type="protein sequence ID" value="OGY94134.1"/>
    <property type="molecule type" value="Genomic_DNA"/>
</dbReference>
<keyword evidence="8 9" id="KW-0472">Membrane</keyword>
<proteinExistence type="inferred from homology"/>
<dbReference type="GO" id="GO:0043952">
    <property type="term" value="P:protein transport by the Sec complex"/>
    <property type="evidence" value="ECO:0007669"/>
    <property type="project" value="UniProtKB-UniRule"/>
</dbReference>
<evidence type="ECO:0000256" key="4">
    <source>
        <dbReference type="ARBA" id="ARBA00022692"/>
    </source>
</evidence>
<dbReference type="HAMAP" id="MF_00422">
    <property type="entry name" value="SecE"/>
    <property type="match status" value="1"/>
</dbReference>
<dbReference type="GO" id="GO:0006605">
    <property type="term" value="P:protein targeting"/>
    <property type="evidence" value="ECO:0007669"/>
    <property type="project" value="UniProtKB-UniRule"/>
</dbReference>
<comment type="caution">
    <text evidence="10">The sequence shown here is derived from an EMBL/GenBank/DDBJ whole genome shotgun (WGS) entry which is preliminary data.</text>
</comment>
<keyword evidence="7 9" id="KW-0811">Translocation</keyword>
<keyword evidence="5 9" id="KW-0653">Protein transport</keyword>
<comment type="subunit">
    <text evidence="9">Component of the Sec protein translocase complex. Heterotrimer consisting of SecY, SecE and SecG subunits. The heterotrimers can form oligomers, although 1 heterotrimer is thought to be able to translocate proteins. Interacts with the ribosome. Interacts with SecDF, and other proteins may be involved. Interacts with SecA.</text>
</comment>
<evidence type="ECO:0000256" key="8">
    <source>
        <dbReference type="ARBA" id="ARBA00023136"/>
    </source>
</evidence>
<evidence type="ECO:0000256" key="1">
    <source>
        <dbReference type="ARBA" id="ARBA00004370"/>
    </source>
</evidence>
<comment type="subcellular location">
    <subcellularLocation>
        <location evidence="9">Cell membrane</location>
        <topology evidence="9">Single-pass membrane protein</topology>
    </subcellularLocation>
    <subcellularLocation>
        <location evidence="1">Membrane</location>
    </subcellularLocation>
</comment>
<dbReference type="InterPro" id="IPR001901">
    <property type="entry name" value="Translocase_SecE/Sec61-g"/>
</dbReference>
<dbReference type="PANTHER" id="PTHR33910">
    <property type="entry name" value="PROTEIN TRANSLOCASE SUBUNIT SECE"/>
    <property type="match status" value="1"/>
</dbReference>
<comment type="similarity">
    <text evidence="9">Belongs to the SecE/SEC61-gamma family.</text>
</comment>